<gene>
    <name evidence="1" type="ORF">UU29_C0010G0002</name>
</gene>
<dbReference type="Proteomes" id="UP000034601">
    <property type="component" value="Unassembled WGS sequence"/>
</dbReference>
<dbReference type="AlphaFoldDB" id="A0A0G0U663"/>
<sequence length="354" mass="38828">MKILILLIVIVVLGIVGWFAYGSVSTKPTTQITAKPKVIGTIYFRPQHTDALEGFKEGMRKLGYTNKDITYDDVVILAGPKMEEDVNKAVQKLIADKVDILFVSFESSAKVALDVTKKSGSDLPIVFTTRFHDPLNYGLIESYKSSGNNATGVATNLTQSIQKTLLFFKEINPKAKRIAAFTDGFMIPGISDAILKELKDQAPRFGLSIVEYKTQKPPSLAKENWVEVADKIKLGDIDGLIHLPGHFYDSDDHGEGKSQEADETLLANRLHIPFVVPSEDLSSGGSFAFSDDFHASAGQAAVMVQKILNGIKPKDIPIEYGSKSLLILNLNRAREAGIQFPESMLSIANIKIDK</sequence>
<name>A0A0G0U663_9BACT</name>
<organism evidence="1 2">
    <name type="scientific">Candidatus Daviesbacteria bacterium GW2011_GWA2_40_9</name>
    <dbReference type="NCBI Taxonomy" id="1618424"/>
    <lineage>
        <taxon>Bacteria</taxon>
        <taxon>Candidatus Daviesiibacteriota</taxon>
    </lineage>
</organism>
<comment type="caution">
    <text evidence="1">The sequence shown here is derived from an EMBL/GenBank/DDBJ whole genome shotgun (WGS) entry which is preliminary data.</text>
</comment>
<evidence type="ECO:0000313" key="1">
    <source>
        <dbReference type="EMBL" id="KKR82656.1"/>
    </source>
</evidence>
<dbReference type="EMBL" id="LCAB01000010">
    <property type="protein sequence ID" value="KKR82656.1"/>
    <property type="molecule type" value="Genomic_DNA"/>
</dbReference>
<reference evidence="1 2" key="1">
    <citation type="journal article" date="2015" name="Nature">
        <title>rRNA introns, odd ribosomes, and small enigmatic genomes across a large radiation of phyla.</title>
        <authorList>
            <person name="Brown C.T."/>
            <person name="Hug L.A."/>
            <person name="Thomas B.C."/>
            <person name="Sharon I."/>
            <person name="Castelle C.J."/>
            <person name="Singh A."/>
            <person name="Wilkins M.J."/>
            <person name="Williams K.H."/>
            <person name="Banfield J.F."/>
        </authorList>
    </citation>
    <scope>NUCLEOTIDE SEQUENCE [LARGE SCALE GENOMIC DNA]</scope>
</reference>
<dbReference type="Gene3D" id="3.40.50.2300">
    <property type="match status" value="2"/>
</dbReference>
<evidence type="ECO:0000313" key="2">
    <source>
        <dbReference type="Proteomes" id="UP000034601"/>
    </source>
</evidence>
<dbReference type="PANTHER" id="PTHR35271:SF1">
    <property type="entry name" value="ABC TRANSPORTER, SUBSTRATE-BINDING LIPOPROTEIN"/>
    <property type="match status" value="1"/>
</dbReference>
<dbReference type="Pfam" id="PF04392">
    <property type="entry name" value="ABC_sub_bind"/>
    <property type="match status" value="1"/>
</dbReference>
<dbReference type="PANTHER" id="PTHR35271">
    <property type="entry name" value="ABC TRANSPORTER, SUBSTRATE-BINDING LIPOPROTEIN-RELATED"/>
    <property type="match status" value="1"/>
</dbReference>
<dbReference type="InterPro" id="IPR007487">
    <property type="entry name" value="ABC_transpt-TYRBP-like"/>
</dbReference>
<accession>A0A0G0U663</accession>
<protein>
    <submittedName>
        <fullName evidence="1">ABC transporter substrate-binding protein</fullName>
    </submittedName>
</protein>
<proteinExistence type="predicted"/>